<organism evidence="2 3">
    <name type="scientific">Caproicibacterium amylolyticum</name>
    <dbReference type="NCBI Taxonomy" id="2766537"/>
    <lineage>
        <taxon>Bacteria</taxon>
        <taxon>Bacillati</taxon>
        <taxon>Bacillota</taxon>
        <taxon>Clostridia</taxon>
        <taxon>Eubacteriales</taxon>
        <taxon>Oscillospiraceae</taxon>
        <taxon>Caproicibacterium</taxon>
    </lineage>
</organism>
<dbReference type="EMBL" id="CP060696">
    <property type="protein sequence ID" value="QNO16866.1"/>
    <property type="molecule type" value="Genomic_DNA"/>
</dbReference>
<name>A0A7G9WDV4_9FIRM</name>
<evidence type="ECO:0000313" key="2">
    <source>
        <dbReference type="EMBL" id="QNO16866.1"/>
    </source>
</evidence>
<keyword evidence="1" id="KW-0812">Transmembrane</keyword>
<evidence type="ECO:0000256" key="1">
    <source>
        <dbReference type="SAM" id="Phobius"/>
    </source>
</evidence>
<dbReference type="Proteomes" id="UP000516046">
    <property type="component" value="Chromosome"/>
</dbReference>
<dbReference type="AlphaFoldDB" id="A0A7G9WDV4"/>
<keyword evidence="1" id="KW-0472">Membrane</keyword>
<dbReference type="KEGG" id="caml:H6X83_07740"/>
<keyword evidence="1" id="KW-1133">Transmembrane helix</keyword>
<gene>
    <name evidence="2" type="ORF">H6X83_07740</name>
</gene>
<proteinExistence type="predicted"/>
<reference evidence="2 3" key="1">
    <citation type="submission" date="2020-08" db="EMBL/GenBank/DDBJ databases">
        <authorList>
            <person name="Ren C."/>
            <person name="Gu Y."/>
            <person name="Xu Y."/>
        </authorList>
    </citation>
    <scope>NUCLEOTIDE SEQUENCE [LARGE SCALE GENOMIC DNA]</scope>
    <source>
        <strain evidence="2 3">LBM18003</strain>
    </source>
</reference>
<sequence>MIAVVVIGFAILLLLSFPYIRAEEGKKIKIVYAAFYITAFILCTAFECGKRLPSPLLAIGDFMKAVGLYYP</sequence>
<keyword evidence="3" id="KW-1185">Reference proteome</keyword>
<accession>A0A7G9WDV4</accession>
<protein>
    <submittedName>
        <fullName evidence="2">Uncharacterized protein</fullName>
    </submittedName>
</protein>
<dbReference type="RefSeq" id="WP_212505933.1">
    <property type="nucleotide sequence ID" value="NZ_CP060696.1"/>
</dbReference>
<feature type="transmembrane region" description="Helical" evidence="1">
    <location>
        <begin position="32"/>
        <end position="49"/>
    </location>
</feature>
<evidence type="ECO:0000313" key="3">
    <source>
        <dbReference type="Proteomes" id="UP000516046"/>
    </source>
</evidence>